<gene>
    <name evidence="23" type="ORF">DFP95_101387</name>
</gene>
<evidence type="ECO:0000256" key="13">
    <source>
        <dbReference type="ARBA" id="ARBA00023316"/>
    </source>
</evidence>
<keyword evidence="6" id="KW-0808">Transferase</keyword>
<feature type="transmembrane region" description="Helical" evidence="22">
    <location>
        <begin position="278"/>
        <end position="304"/>
    </location>
</feature>
<evidence type="ECO:0000256" key="12">
    <source>
        <dbReference type="ARBA" id="ARBA00023306"/>
    </source>
</evidence>
<dbReference type="AlphaFoldDB" id="A0A3D9IW04"/>
<evidence type="ECO:0000256" key="9">
    <source>
        <dbReference type="ARBA" id="ARBA00022984"/>
    </source>
</evidence>
<dbReference type="GO" id="GO:0071555">
    <property type="term" value="P:cell wall organization"/>
    <property type="evidence" value="ECO:0007669"/>
    <property type="project" value="UniProtKB-KW"/>
</dbReference>
<keyword evidence="8" id="KW-0133">Cell shape</keyword>
<dbReference type="Proteomes" id="UP000256869">
    <property type="component" value="Unassembled WGS sequence"/>
</dbReference>
<dbReference type="GO" id="GO:0032153">
    <property type="term" value="C:cell division site"/>
    <property type="evidence" value="ECO:0007669"/>
    <property type="project" value="TreeGrafter"/>
</dbReference>
<evidence type="ECO:0000256" key="5">
    <source>
        <dbReference type="ARBA" id="ARBA00022676"/>
    </source>
</evidence>
<dbReference type="RefSeq" id="WP_115990857.1">
    <property type="nucleotide sequence ID" value="NZ_QRDY01000001.1"/>
</dbReference>
<evidence type="ECO:0000256" key="20">
    <source>
        <dbReference type="ARBA" id="ARBA00049902"/>
    </source>
</evidence>
<dbReference type="GO" id="GO:0015648">
    <property type="term" value="F:lipid-linked peptidoglycan transporter activity"/>
    <property type="evidence" value="ECO:0007669"/>
    <property type="project" value="TreeGrafter"/>
</dbReference>
<evidence type="ECO:0000256" key="14">
    <source>
        <dbReference type="ARBA" id="ARBA00032370"/>
    </source>
</evidence>
<feature type="transmembrane region" description="Helical" evidence="22">
    <location>
        <begin position="173"/>
        <end position="190"/>
    </location>
</feature>
<accession>A0A3D9IW04</accession>
<dbReference type="PANTHER" id="PTHR30474">
    <property type="entry name" value="CELL CYCLE PROTEIN"/>
    <property type="match status" value="1"/>
</dbReference>
<feature type="transmembrane region" description="Helical" evidence="22">
    <location>
        <begin position="355"/>
        <end position="374"/>
    </location>
</feature>
<name>A0A3D9IW04_9BACL</name>
<evidence type="ECO:0000256" key="19">
    <source>
        <dbReference type="ARBA" id="ARBA00044770"/>
    </source>
</evidence>
<keyword evidence="3" id="KW-1003">Cell membrane</keyword>
<keyword evidence="4 23" id="KW-0132">Cell division</keyword>
<proteinExistence type="inferred from homology"/>
<keyword evidence="5" id="KW-0328">Glycosyltransferase</keyword>
<dbReference type="PANTHER" id="PTHR30474:SF2">
    <property type="entry name" value="PEPTIDOGLYCAN GLYCOSYLTRANSFERASE FTSW-RELATED"/>
    <property type="match status" value="1"/>
</dbReference>
<evidence type="ECO:0000256" key="7">
    <source>
        <dbReference type="ARBA" id="ARBA00022692"/>
    </source>
</evidence>
<evidence type="ECO:0000256" key="10">
    <source>
        <dbReference type="ARBA" id="ARBA00022989"/>
    </source>
</evidence>
<keyword evidence="12" id="KW-0131">Cell cycle</keyword>
<dbReference type="GO" id="GO:0009252">
    <property type="term" value="P:peptidoglycan biosynthetic process"/>
    <property type="evidence" value="ECO:0007669"/>
    <property type="project" value="UniProtKB-KW"/>
</dbReference>
<dbReference type="GO" id="GO:0005886">
    <property type="term" value="C:plasma membrane"/>
    <property type="evidence" value="ECO:0007669"/>
    <property type="project" value="UniProtKB-SubCell"/>
</dbReference>
<dbReference type="InterPro" id="IPR001182">
    <property type="entry name" value="FtsW/RodA"/>
</dbReference>
<comment type="pathway">
    <text evidence="2">Cell wall biogenesis; peptidoglycan biosynthesis.</text>
</comment>
<evidence type="ECO:0000313" key="24">
    <source>
        <dbReference type="Proteomes" id="UP000256869"/>
    </source>
</evidence>
<evidence type="ECO:0000256" key="11">
    <source>
        <dbReference type="ARBA" id="ARBA00023136"/>
    </source>
</evidence>
<dbReference type="NCBIfam" id="TIGR02614">
    <property type="entry name" value="ftsW"/>
    <property type="match status" value="1"/>
</dbReference>
<dbReference type="GO" id="GO:0051301">
    <property type="term" value="P:cell division"/>
    <property type="evidence" value="ECO:0007669"/>
    <property type="project" value="UniProtKB-KW"/>
</dbReference>
<dbReference type="GO" id="GO:0008955">
    <property type="term" value="F:peptidoglycan glycosyltransferase activity"/>
    <property type="evidence" value="ECO:0007669"/>
    <property type="project" value="UniProtKB-EC"/>
</dbReference>
<comment type="catalytic activity">
    <reaction evidence="20">
        <text>[GlcNAc-(1-&gt;4)-Mur2Ac(oyl-L-Ala-gamma-D-Glu-L-Lys-D-Ala-D-Ala)](n)-di-trans,octa-cis-undecaprenyl diphosphate + beta-D-GlcNAc-(1-&gt;4)-Mur2Ac(oyl-L-Ala-gamma-D-Glu-L-Lys-D-Ala-D-Ala)-di-trans,octa-cis-undecaprenyl diphosphate = [GlcNAc-(1-&gt;4)-Mur2Ac(oyl-L-Ala-gamma-D-Glu-L-Lys-D-Ala-D-Ala)](n+1)-di-trans,octa-cis-undecaprenyl diphosphate + di-trans,octa-cis-undecaprenyl diphosphate + H(+)</text>
        <dbReference type="Rhea" id="RHEA:23708"/>
        <dbReference type="Rhea" id="RHEA-COMP:9602"/>
        <dbReference type="Rhea" id="RHEA-COMP:9603"/>
        <dbReference type="ChEBI" id="CHEBI:15378"/>
        <dbReference type="ChEBI" id="CHEBI:58405"/>
        <dbReference type="ChEBI" id="CHEBI:60033"/>
        <dbReference type="ChEBI" id="CHEBI:78435"/>
        <dbReference type="EC" id="2.4.99.28"/>
    </reaction>
</comment>
<feature type="transmembrane region" description="Helical" evidence="22">
    <location>
        <begin position="197"/>
        <end position="214"/>
    </location>
</feature>
<dbReference type="EC" id="2.4.99.28" evidence="19"/>
<comment type="similarity">
    <text evidence="16">Belongs to the SEDS family. FtsW subfamily.</text>
</comment>
<evidence type="ECO:0000256" key="2">
    <source>
        <dbReference type="ARBA" id="ARBA00004752"/>
    </source>
</evidence>
<dbReference type="InterPro" id="IPR013437">
    <property type="entry name" value="FtsW"/>
</dbReference>
<evidence type="ECO:0000256" key="3">
    <source>
        <dbReference type="ARBA" id="ARBA00022475"/>
    </source>
</evidence>
<evidence type="ECO:0000256" key="22">
    <source>
        <dbReference type="SAM" id="Phobius"/>
    </source>
</evidence>
<dbReference type="EMBL" id="QRDY01000001">
    <property type="protein sequence ID" value="RED65891.1"/>
    <property type="molecule type" value="Genomic_DNA"/>
</dbReference>
<sequence>MKTPESGQRGTPDFMLLILTLLLVGFGLVMVFSASSSMAATEPDYNYDALYFVKRQLMWVGLGTLIMFVMMNIHFQKYKKLFLIFFIGTLFLLVLVPFVAEDRNGAKSWIGIGSFGVQPTEFAKLAIILYLAAIIAKKDEKFRDFKRGLLPVMIVVGFFAFLIMLQPDFGSCAILVMCASAIVVAGGSNLKHITLSSGVLLGLAALGTSFYFLINPDAGFGYRGARFTAFLNPLEDQQGTGYHLIRSLEAFGHGGFFGAGLGNSVQKLFYLPYAYNDFIFAIIGEELGFVGTTIFILFYILFLWRALIVALRCPDIYGTLVGIGLVSLISIQALINMGGVSGAIPITGVTLPFISYGGSSMLTLLTGMGILLSISREYNRVERVERVPSARTYSAKH</sequence>
<comment type="subcellular location">
    <subcellularLocation>
        <location evidence="1">Cell membrane</location>
        <topology evidence="1">Multi-pass membrane protein</topology>
    </subcellularLocation>
</comment>
<evidence type="ECO:0000256" key="21">
    <source>
        <dbReference type="ARBA" id="ARBA00049966"/>
    </source>
</evidence>
<organism evidence="23 24">
    <name type="scientific">Cohnella lupini</name>
    <dbReference type="NCBI Taxonomy" id="1294267"/>
    <lineage>
        <taxon>Bacteria</taxon>
        <taxon>Bacillati</taxon>
        <taxon>Bacillota</taxon>
        <taxon>Bacilli</taxon>
        <taxon>Bacillales</taxon>
        <taxon>Paenibacillaceae</taxon>
        <taxon>Cohnella</taxon>
    </lineage>
</organism>
<dbReference type="GO" id="GO:0008360">
    <property type="term" value="P:regulation of cell shape"/>
    <property type="evidence" value="ECO:0007669"/>
    <property type="project" value="UniProtKB-KW"/>
</dbReference>
<evidence type="ECO:0000256" key="17">
    <source>
        <dbReference type="ARBA" id="ARBA00041185"/>
    </source>
</evidence>
<evidence type="ECO:0000313" key="23">
    <source>
        <dbReference type="EMBL" id="RED65891.1"/>
    </source>
</evidence>
<evidence type="ECO:0000256" key="8">
    <source>
        <dbReference type="ARBA" id="ARBA00022960"/>
    </source>
</evidence>
<feature type="transmembrane region" description="Helical" evidence="22">
    <location>
        <begin position="81"/>
        <end position="100"/>
    </location>
</feature>
<feature type="transmembrane region" description="Helical" evidence="22">
    <location>
        <begin position="148"/>
        <end position="167"/>
    </location>
</feature>
<dbReference type="OrthoDB" id="9812661at2"/>
<keyword evidence="9" id="KW-0573">Peptidoglycan synthesis</keyword>
<dbReference type="PROSITE" id="PS00428">
    <property type="entry name" value="FTSW_RODA_SPOVE"/>
    <property type="match status" value="1"/>
</dbReference>
<evidence type="ECO:0000256" key="18">
    <source>
        <dbReference type="ARBA" id="ARBA00041418"/>
    </source>
</evidence>
<comment type="caution">
    <text evidence="23">The sequence shown here is derived from an EMBL/GenBank/DDBJ whole genome shotgun (WGS) entry which is preliminary data.</text>
</comment>
<evidence type="ECO:0000256" key="1">
    <source>
        <dbReference type="ARBA" id="ARBA00004651"/>
    </source>
</evidence>
<evidence type="ECO:0000256" key="4">
    <source>
        <dbReference type="ARBA" id="ARBA00022618"/>
    </source>
</evidence>
<feature type="transmembrane region" description="Helical" evidence="22">
    <location>
        <begin position="112"/>
        <end position="136"/>
    </location>
</feature>
<keyword evidence="13" id="KW-0961">Cell wall biogenesis/degradation</keyword>
<keyword evidence="24" id="KW-1185">Reference proteome</keyword>
<comment type="function">
    <text evidence="21">Peptidoglycan polymerase that is essential for cell division.</text>
</comment>
<keyword evidence="11 22" id="KW-0472">Membrane</keyword>
<keyword evidence="10 22" id="KW-1133">Transmembrane helix</keyword>
<feature type="transmembrane region" description="Helical" evidence="22">
    <location>
        <begin position="316"/>
        <end position="335"/>
    </location>
</feature>
<dbReference type="InterPro" id="IPR018365">
    <property type="entry name" value="Cell_cycle_FtsW-rel_CS"/>
</dbReference>
<reference evidence="23 24" key="1">
    <citation type="submission" date="2018-07" db="EMBL/GenBank/DDBJ databases">
        <title>Genomic Encyclopedia of Type Strains, Phase III (KMG-III): the genomes of soil and plant-associated and newly described type strains.</title>
        <authorList>
            <person name="Whitman W."/>
        </authorList>
    </citation>
    <scope>NUCLEOTIDE SEQUENCE [LARGE SCALE GENOMIC DNA]</scope>
    <source>
        <strain evidence="23 24">CECT 8236</strain>
    </source>
</reference>
<dbReference type="Pfam" id="PF01098">
    <property type="entry name" value="FTSW_RODA_SPOVE"/>
    <property type="match status" value="1"/>
</dbReference>
<protein>
    <recommendedName>
        <fullName evidence="17">Probable peptidoglycan glycosyltransferase FtsW</fullName>
        <ecNumber evidence="19">2.4.99.28</ecNumber>
    </recommendedName>
    <alternativeName>
        <fullName evidence="18">Cell division protein FtsW</fullName>
    </alternativeName>
    <alternativeName>
        <fullName evidence="15">Cell wall polymerase</fullName>
    </alternativeName>
    <alternativeName>
        <fullName evidence="14">Peptidoglycan polymerase</fullName>
    </alternativeName>
</protein>
<evidence type="ECO:0000256" key="16">
    <source>
        <dbReference type="ARBA" id="ARBA00038053"/>
    </source>
</evidence>
<evidence type="ECO:0000256" key="6">
    <source>
        <dbReference type="ARBA" id="ARBA00022679"/>
    </source>
</evidence>
<feature type="transmembrane region" description="Helical" evidence="22">
    <location>
        <begin position="49"/>
        <end position="69"/>
    </location>
</feature>
<keyword evidence="7 22" id="KW-0812">Transmembrane</keyword>
<evidence type="ECO:0000256" key="15">
    <source>
        <dbReference type="ARBA" id="ARBA00033270"/>
    </source>
</evidence>